<keyword evidence="1" id="KW-0479">Metal-binding</keyword>
<feature type="region of interest" description="Disordered" evidence="4">
    <location>
        <begin position="177"/>
        <end position="196"/>
    </location>
</feature>
<dbReference type="SUPFAM" id="SSF57850">
    <property type="entry name" value="RING/U-box"/>
    <property type="match status" value="1"/>
</dbReference>
<dbReference type="PROSITE" id="PS00518">
    <property type="entry name" value="ZF_RING_1"/>
    <property type="match status" value="1"/>
</dbReference>
<name>A0AAQ4D3L6_AMBAM</name>
<evidence type="ECO:0000256" key="3">
    <source>
        <dbReference type="ARBA" id="ARBA00022833"/>
    </source>
</evidence>
<accession>A0AAQ4D3L6</accession>
<evidence type="ECO:0000313" key="5">
    <source>
        <dbReference type="EMBL" id="KAK8757056.1"/>
    </source>
</evidence>
<keyword evidence="6" id="KW-1185">Reference proteome</keyword>
<gene>
    <name evidence="5" type="ORF">V5799_000245</name>
</gene>
<evidence type="ECO:0000313" key="6">
    <source>
        <dbReference type="Proteomes" id="UP001321473"/>
    </source>
</evidence>
<evidence type="ECO:0000256" key="1">
    <source>
        <dbReference type="ARBA" id="ARBA00022723"/>
    </source>
</evidence>
<evidence type="ECO:0000256" key="2">
    <source>
        <dbReference type="ARBA" id="ARBA00022771"/>
    </source>
</evidence>
<dbReference type="Gene3D" id="3.30.40.10">
    <property type="entry name" value="Zinc/RING finger domain, C3HC4 (zinc finger)"/>
    <property type="match status" value="1"/>
</dbReference>
<sequence>MTRSRNAEKRASRDQHVGVTERFRGDRFRSARSPTYAARAAADKPVIVVPITAEQQKGKGIIASGAVAEKAFPQHSVQQPCVENDMPAASAQYTLVGFSPELDWRALKFVKPLPPHRVCGACGLVRKRTALLPCTHVLCECCYDQCGRDGSHACPLDGNHYEEEDVALMDFPAEDLLRRERGGKEASQPKFPPGQG</sequence>
<dbReference type="Proteomes" id="UP001321473">
    <property type="component" value="Unassembled WGS sequence"/>
</dbReference>
<comment type="caution">
    <text evidence="5">The sequence shown here is derived from an EMBL/GenBank/DDBJ whole genome shotgun (WGS) entry which is preliminary data.</text>
</comment>
<proteinExistence type="predicted"/>
<dbReference type="InterPro" id="IPR013083">
    <property type="entry name" value="Znf_RING/FYVE/PHD"/>
</dbReference>
<reference evidence="5 6" key="1">
    <citation type="journal article" date="2023" name="Arcadia Sci">
        <title>De novo assembly of a long-read Amblyomma americanum tick genome.</title>
        <authorList>
            <person name="Chou S."/>
            <person name="Poskanzer K.E."/>
            <person name="Rollins M."/>
            <person name="Thuy-Boun P.S."/>
        </authorList>
    </citation>
    <scope>NUCLEOTIDE SEQUENCE [LARGE SCALE GENOMIC DNA]</scope>
    <source>
        <strain evidence="5">F_SG_1</strain>
        <tissue evidence="5">Salivary glands</tissue>
    </source>
</reference>
<dbReference type="CDD" id="cd16449">
    <property type="entry name" value="RING-HC"/>
    <property type="match status" value="1"/>
</dbReference>
<organism evidence="5 6">
    <name type="scientific">Amblyomma americanum</name>
    <name type="common">Lone star tick</name>
    <dbReference type="NCBI Taxonomy" id="6943"/>
    <lineage>
        <taxon>Eukaryota</taxon>
        <taxon>Metazoa</taxon>
        <taxon>Ecdysozoa</taxon>
        <taxon>Arthropoda</taxon>
        <taxon>Chelicerata</taxon>
        <taxon>Arachnida</taxon>
        <taxon>Acari</taxon>
        <taxon>Parasitiformes</taxon>
        <taxon>Ixodida</taxon>
        <taxon>Ixodoidea</taxon>
        <taxon>Ixodidae</taxon>
        <taxon>Amblyomminae</taxon>
        <taxon>Amblyomma</taxon>
    </lineage>
</organism>
<dbReference type="EMBL" id="JARKHS020035627">
    <property type="protein sequence ID" value="KAK8757056.1"/>
    <property type="molecule type" value="Genomic_DNA"/>
</dbReference>
<dbReference type="InterPro" id="IPR017907">
    <property type="entry name" value="Znf_RING_CS"/>
</dbReference>
<keyword evidence="2" id="KW-0863">Zinc-finger</keyword>
<keyword evidence="3" id="KW-0862">Zinc</keyword>
<dbReference type="GO" id="GO:0008270">
    <property type="term" value="F:zinc ion binding"/>
    <property type="evidence" value="ECO:0007669"/>
    <property type="project" value="UniProtKB-KW"/>
</dbReference>
<evidence type="ECO:0000256" key="4">
    <source>
        <dbReference type="SAM" id="MobiDB-lite"/>
    </source>
</evidence>
<feature type="region of interest" description="Disordered" evidence="4">
    <location>
        <begin position="1"/>
        <end position="26"/>
    </location>
</feature>
<protein>
    <submittedName>
        <fullName evidence="5">Uncharacterized protein</fullName>
    </submittedName>
</protein>
<dbReference type="AlphaFoldDB" id="A0AAQ4D3L6"/>